<dbReference type="PRINTS" id="PR00364">
    <property type="entry name" value="DISEASERSIST"/>
</dbReference>
<dbReference type="SUPFAM" id="SSF52047">
    <property type="entry name" value="RNI-like"/>
    <property type="match status" value="1"/>
</dbReference>
<sequence>MLSDNDCWELFKQRAFGPNEVEQVELMVIGKEIVKKCGGVPLAAKALGGLLRFKREIKEWLYVRESNLWSLPQNENSVMSALRLSYLNLPIKLRQCFAYCAIFPKDEIIRKRYLIELWMANGFISSNEILDAEDVGDGAWNELYWRSFFQDTSTDKFGKVITFKMHDLVHDLAQFVAEEVCCITNKDKLTTLSERIHHLSNCRWMENSSKEDNSMQLHQVKSLRTYVHNCGVAGQLSPSKLNSLRNLSMYIVGKKIGFLLAELGQLELKGDLHIKHLENVKSVMDVKEANMSSKQLNRLLLSWEGNDESELQENVEQILEVLEPRTEHLQLLSVGGYKGAHFPQWMSSASLKYLAHLDLVDCKNCLQLPLLGKLPSLVSLSISYMTRVMYLHEESYDGGVVFMALEFLLLEELPNLIRLSREDGENMFPRLSTLQITDCSKLLALPSLPSIKELRIQGKCNQDLPSSIHRLSSLEYLQFMYNEPLTCFPDGMLQNLTSLKTLDLYKLSRLEVLPAEIINLAAIQELCINDCDSLKSLADEVLLQGLHSLKKLKIVGCPKFNVSAVFQYLTCLEDLKIGKNTQVEGLHEALQHMTALRCLELWDLQNLESLSHCFGNLGSLKSLNISGCPELGKRCQKETGEDWPKIAHKTEEYSRAANQVMDIMIPIQNSTDFEI</sequence>
<dbReference type="GO" id="GO:0043531">
    <property type="term" value="F:ADP binding"/>
    <property type="evidence" value="ECO:0007669"/>
    <property type="project" value="InterPro"/>
</dbReference>
<evidence type="ECO:0000256" key="2">
    <source>
        <dbReference type="ARBA" id="ARBA00022737"/>
    </source>
</evidence>
<dbReference type="SUPFAM" id="SSF52058">
    <property type="entry name" value="L domain-like"/>
    <property type="match status" value="1"/>
</dbReference>
<dbReference type="Gene3D" id="3.80.10.10">
    <property type="entry name" value="Ribonuclease Inhibitor"/>
    <property type="match status" value="2"/>
</dbReference>
<dbReference type="AlphaFoldDB" id="A0A371EDM8"/>
<keyword evidence="1" id="KW-0433">Leucine-rich repeat</keyword>
<dbReference type="Proteomes" id="UP000257109">
    <property type="component" value="Unassembled WGS sequence"/>
</dbReference>
<dbReference type="InterPro" id="IPR058922">
    <property type="entry name" value="WHD_DRP"/>
</dbReference>
<organism evidence="6 7">
    <name type="scientific">Mucuna pruriens</name>
    <name type="common">Velvet bean</name>
    <name type="synonym">Dolichos pruriens</name>
    <dbReference type="NCBI Taxonomy" id="157652"/>
    <lineage>
        <taxon>Eukaryota</taxon>
        <taxon>Viridiplantae</taxon>
        <taxon>Streptophyta</taxon>
        <taxon>Embryophyta</taxon>
        <taxon>Tracheophyta</taxon>
        <taxon>Spermatophyta</taxon>
        <taxon>Magnoliopsida</taxon>
        <taxon>eudicotyledons</taxon>
        <taxon>Gunneridae</taxon>
        <taxon>Pentapetalae</taxon>
        <taxon>rosids</taxon>
        <taxon>fabids</taxon>
        <taxon>Fabales</taxon>
        <taxon>Fabaceae</taxon>
        <taxon>Papilionoideae</taxon>
        <taxon>50 kb inversion clade</taxon>
        <taxon>NPAAA clade</taxon>
        <taxon>indigoferoid/millettioid clade</taxon>
        <taxon>Phaseoleae</taxon>
        <taxon>Mucuna</taxon>
    </lineage>
</organism>
<evidence type="ECO:0000259" key="4">
    <source>
        <dbReference type="Pfam" id="PF23559"/>
    </source>
</evidence>
<evidence type="ECO:0000256" key="1">
    <source>
        <dbReference type="ARBA" id="ARBA00022614"/>
    </source>
</evidence>
<feature type="domain" description="R13L1/DRL21-like LRR repeat region" evidence="5">
    <location>
        <begin position="260"/>
        <end position="385"/>
    </location>
</feature>
<dbReference type="PANTHER" id="PTHR36766:SF42">
    <property type="entry name" value="NB-ARC DOMAIN DISEASE RESISTANCE PROTEIN"/>
    <property type="match status" value="1"/>
</dbReference>
<dbReference type="InterPro" id="IPR056789">
    <property type="entry name" value="LRR_R13L1-DRL21"/>
</dbReference>
<dbReference type="Gene3D" id="1.10.10.10">
    <property type="entry name" value="Winged helix-like DNA-binding domain superfamily/Winged helix DNA-binding domain"/>
    <property type="match status" value="1"/>
</dbReference>
<dbReference type="GO" id="GO:0006952">
    <property type="term" value="P:defense response"/>
    <property type="evidence" value="ECO:0007669"/>
    <property type="project" value="UniProtKB-KW"/>
</dbReference>
<feature type="domain" description="Disease resistance protein winged helix" evidence="4">
    <location>
        <begin position="102"/>
        <end position="173"/>
    </location>
</feature>
<dbReference type="InterPro" id="IPR042197">
    <property type="entry name" value="Apaf_helical"/>
</dbReference>
<keyword evidence="7" id="KW-1185">Reference proteome</keyword>
<proteinExistence type="predicted"/>
<dbReference type="Gene3D" id="1.10.8.430">
    <property type="entry name" value="Helical domain of apoptotic protease-activating factors"/>
    <property type="match status" value="1"/>
</dbReference>
<accession>A0A371EDM8</accession>
<feature type="non-terminal residue" evidence="6">
    <location>
        <position position="1"/>
    </location>
</feature>
<keyword evidence="2" id="KW-0677">Repeat</keyword>
<reference evidence="6" key="1">
    <citation type="submission" date="2018-05" db="EMBL/GenBank/DDBJ databases">
        <title>Draft genome of Mucuna pruriens seed.</title>
        <authorList>
            <person name="Nnadi N.E."/>
            <person name="Vos R."/>
            <person name="Hasami M.H."/>
            <person name="Devisetty U.K."/>
            <person name="Aguiy J.C."/>
        </authorList>
    </citation>
    <scope>NUCLEOTIDE SEQUENCE [LARGE SCALE GENOMIC DNA]</scope>
    <source>
        <strain evidence="6">JCA_2017</strain>
    </source>
</reference>
<dbReference type="OrthoDB" id="2973320at2759"/>
<dbReference type="PANTHER" id="PTHR36766">
    <property type="entry name" value="PLANT BROAD-SPECTRUM MILDEW RESISTANCE PROTEIN RPW8"/>
    <property type="match status" value="1"/>
</dbReference>
<dbReference type="EMBL" id="QJKJ01014536">
    <property type="protein sequence ID" value="RDX64143.1"/>
    <property type="molecule type" value="Genomic_DNA"/>
</dbReference>
<dbReference type="SUPFAM" id="SSF52540">
    <property type="entry name" value="P-loop containing nucleoside triphosphate hydrolases"/>
    <property type="match status" value="1"/>
</dbReference>
<dbReference type="Pfam" id="PF23559">
    <property type="entry name" value="WHD_DRP"/>
    <property type="match status" value="1"/>
</dbReference>
<protein>
    <submittedName>
        <fullName evidence="6">Disease resistance protein RGA4</fullName>
    </submittedName>
</protein>
<dbReference type="InterPro" id="IPR032675">
    <property type="entry name" value="LRR_dom_sf"/>
</dbReference>
<gene>
    <name evidence="6" type="primary">RGA4</name>
    <name evidence="6" type="ORF">CR513_57332</name>
</gene>
<evidence type="ECO:0000313" key="7">
    <source>
        <dbReference type="Proteomes" id="UP000257109"/>
    </source>
</evidence>
<name>A0A371EDM8_MUCPR</name>
<dbReference type="STRING" id="157652.A0A371EDM8"/>
<evidence type="ECO:0000256" key="3">
    <source>
        <dbReference type="ARBA" id="ARBA00022821"/>
    </source>
</evidence>
<keyword evidence="3" id="KW-0611">Plant defense</keyword>
<dbReference type="FunFam" id="1.10.10.10:FF:000322">
    <property type="entry name" value="Probable disease resistance protein At1g63360"/>
    <property type="match status" value="1"/>
</dbReference>
<dbReference type="InterPro" id="IPR027417">
    <property type="entry name" value="P-loop_NTPase"/>
</dbReference>
<comment type="caution">
    <text evidence="6">The sequence shown here is derived from an EMBL/GenBank/DDBJ whole genome shotgun (WGS) entry which is preliminary data.</text>
</comment>
<dbReference type="InterPro" id="IPR036388">
    <property type="entry name" value="WH-like_DNA-bd_sf"/>
</dbReference>
<evidence type="ECO:0000259" key="5">
    <source>
        <dbReference type="Pfam" id="PF25019"/>
    </source>
</evidence>
<dbReference type="Pfam" id="PF25019">
    <property type="entry name" value="LRR_R13L1-DRL21"/>
    <property type="match status" value="1"/>
</dbReference>
<evidence type="ECO:0000313" key="6">
    <source>
        <dbReference type="EMBL" id="RDX64143.1"/>
    </source>
</evidence>